<dbReference type="PANTHER" id="PTHR21236">
    <property type="entry name" value="GOLGI MEMBRANE PROTEIN YIP1"/>
    <property type="match status" value="1"/>
</dbReference>
<evidence type="ECO:0000256" key="1">
    <source>
        <dbReference type="ARBA" id="ARBA00004141"/>
    </source>
</evidence>
<dbReference type="InterPro" id="IPR006977">
    <property type="entry name" value="Yip1_dom"/>
</dbReference>
<comment type="caution">
    <text evidence="6">Lacks conserved residue(s) required for the propagation of feature annotation.</text>
</comment>
<evidence type="ECO:0000256" key="2">
    <source>
        <dbReference type="ARBA" id="ARBA00010596"/>
    </source>
</evidence>
<evidence type="ECO:0000256" key="3">
    <source>
        <dbReference type="ARBA" id="ARBA00022692"/>
    </source>
</evidence>
<protein>
    <recommendedName>
        <fullName evidence="6">Protein YIP</fullName>
    </recommendedName>
</protein>
<evidence type="ECO:0000256" key="7">
    <source>
        <dbReference type="SAM" id="MobiDB-lite"/>
    </source>
</evidence>
<evidence type="ECO:0000313" key="9">
    <source>
        <dbReference type="EMBL" id="ABK23354.1"/>
    </source>
</evidence>
<feature type="transmembrane region" description="Helical" evidence="6">
    <location>
        <begin position="135"/>
        <end position="155"/>
    </location>
</feature>
<evidence type="ECO:0000256" key="5">
    <source>
        <dbReference type="ARBA" id="ARBA00023136"/>
    </source>
</evidence>
<name>A9NRU3_PICSI</name>
<proteinExistence type="evidence at transcript level"/>
<reference evidence="9" key="1">
    <citation type="journal article" date="2008" name="BMC Genomics">
        <title>A conifer genomics resource of 200,000 spruce (Picea spp.) ESTs and 6,464 high-quality, sequence-finished full-length cDNAs for Sitka spruce (Picea sitchensis).</title>
        <authorList>
            <person name="Ralph S.G."/>
            <person name="Chun H.J."/>
            <person name="Kolosova N."/>
            <person name="Cooper D."/>
            <person name="Oddy C."/>
            <person name="Ritland C.E."/>
            <person name="Kirkpatrick R."/>
            <person name="Moore R."/>
            <person name="Barber S."/>
            <person name="Holt R.A."/>
            <person name="Jones S.J."/>
            <person name="Marra M.A."/>
            <person name="Douglas C.J."/>
            <person name="Ritland K."/>
            <person name="Bohlmann J."/>
        </authorList>
    </citation>
    <scope>NUCLEOTIDE SEQUENCE</scope>
    <source>
        <tissue evidence="9">Green portion of the leader tissue</tissue>
    </source>
</reference>
<feature type="transmembrane region" description="Helical" evidence="6">
    <location>
        <begin position="227"/>
        <end position="244"/>
    </location>
</feature>
<dbReference type="GO" id="GO:0006888">
    <property type="term" value="P:endoplasmic reticulum to Golgi vesicle-mediated transport"/>
    <property type="evidence" value="ECO:0007669"/>
    <property type="project" value="InterPro"/>
</dbReference>
<feature type="domain" description="Yip1" evidence="8">
    <location>
        <begin position="98"/>
        <end position="243"/>
    </location>
</feature>
<comment type="similarity">
    <text evidence="2 6">Belongs to the YIP1 family.</text>
</comment>
<dbReference type="GO" id="GO:0048280">
    <property type="term" value="P:vesicle fusion with Golgi apparatus"/>
    <property type="evidence" value="ECO:0007669"/>
    <property type="project" value="TreeGrafter"/>
</dbReference>
<dbReference type="InterPro" id="IPR045231">
    <property type="entry name" value="Yip1/4-like"/>
</dbReference>
<comment type="subcellular location">
    <subcellularLocation>
        <location evidence="6">Golgi apparatus membrane</location>
        <topology evidence="6">Multi-pass membrane protein</topology>
    </subcellularLocation>
    <subcellularLocation>
        <location evidence="1">Membrane</location>
        <topology evidence="1">Multi-pass membrane protein</topology>
    </subcellularLocation>
</comment>
<dbReference type="EMBL" id="EF084022">
    <property type="protein sequence ID" value="ABK23354.1"/>
    <property type="molecule type" value="mRNA"/>
</dbReference>
<organism evidence="9">
    <name type="scientific">Picea sitchensis</name>
    <name type="common">Sitka spruce</name>
    <name type="synonym">Pinus sitchensis</name>
    <dbReference type="NCBI Taxonomy" id="3332"/>
    <lineage>
        <taxon>Eukaryota</taxon>
        <taxon>Viridiplantae</taxon>
        <taxon>Streptophyta</taxon>
        <taxon>Embryophyta</taxon>
        <taxon>Tracheophyta</taxon>
        <taxon>Spermatophyta</taxon>
        <taxon>Pinopsida</taxon>
        <taxon>Pinidae</taxon>
        <taxon>Conifers I</taxon>
        <taxon>Pinales</taxon>
        <taxon>Pinaceae</taxon>
        <taxon>Picea</taxon>
    </lineage>
</organism>
<dbReference type="OMA" id="GICVVRY"/>
<sequence>MGSREFNVPPMEFHTGGGIPVSQPRRPANPPFQPQMRPVSNPNLQFMSFDVGSAPSSFAPPPSYRGNSFGAFEDEPPLLEELGINTRLITKKTLNLLNPIRVNPNLHENADLSGPFLFCIAFGLCQLLAGKLHFGVILGWMTVASLFLYVVFNMLAGRNGNLDLYRCLSLVGYCMLPMVIFSASALFIPPQSLVMFVMAALTVLWCTRACSSLLIVLASHGDEHRGLVAYACSLIYMLFSLLVIF</sequence>
<feature type="transmembrane region" description="Helical" evidence="6">
    <location>
        <begin position="194"/>
        <end position="215"/>
    </location>
</feature>
<dbReference type="Pfam" id="PF04893">
    <property type="entry name" value="Yip1"/>
    <property type="match status" value="1"/>
</dbReference>
<accession>A9NRU3</accession>
<keyword evidence="5 6" id="KW-0472">Membrane</keyword>
<evidence type="ECO:0000256" key="6">
    <source>
        <dbReference type="RuleBase" id="RU361264"/>
    </source>
</evidence>
<keyword evidence="4 6" id="KW-1133">Transmembrane helix</keyword>
<evidence type="ECO:0000259" key="8">
    <source>
        <dbReference type="Pfam" id="PF04893"/>
    </source>
</evidence>
<dbReference type="GO" id="GO:0000139">
    <property type="term" value="C:Golgi membrane"/>
    <property type="evidence" value="ECO:0007669"/>
    <property type="project" value="UniProtKB-SubCell"/>
</dbReference>
<feature type="region of interest" description="Disordered" evidence="7">
    <location>
        <begin position="1"/>
        <end position="35"/>
    </location>
</feature>
<dbReference type="PANTHER" id="PTHR21236:SF2">
    <property type="entry name" value="PROTEIN YIPF"/>
    <property type="match status" value="1"/>
</dbReference>
<keyword evidence="3 6" id="KW-0812">Transmembrane</keyword>
<feature type="transmembrane region" description="Helical" evidence="6">
    <location>
        <begin position="167"/>
        <end position="188"/>
    </location>
</feature>
<evidence type="ECO:0000256" key="4">
    <source>
        <dbReference type="ARBA" id="ARBA00022989"/>
    </source>
</evidence>
<dbReference type="GO" id="GO:0005802">
    <property type="term" value="C:trans-Golgi network"/>
    <property type="evidence" value="ECO:0007669"/>
    <property type="project" value="TreeGrafter"/>
</dbReference>
<dbReference type="AlphaFoldDB" id="A9NRU3"/>